<dbReference type="VEuPathDB" id="TriTrypDB:TM35_000511410"/>
<feature type="compositionally biased region" description="Polar residues" evidence="1">
    <location>
        <begin position="182"/>
        <end position="191"/>
    </location>
</feature>
<feature type="region of interest" description="Disordered" evidence="1">
    <location>
        <begin position="31"/>
        <end position="293"/>
    </location>
</feature>
<accession>A0A1X0NIV6</accession>
<keyword evidence="2" id="KW-0732">Signal</keyword>
<feature type="compositionally biased region" description="Polar residues" evidence="1">
    <location>
        <begin position="217"/>
        <end position="231"/>
    </location>
</feature>
<sequence length="293" mass="30868">MRMYRVLFILALLVSAECLCMAAADTETELEANSPCNEGESNCPARPPAASVDVGEPGSLGTHKDEREEHKVQEDSPILQTKEKNLKQTEKVAAVEKEAEELPEEAAMGEKGGKDVNRENSQAQLASSHSASSSGNPSLTTISPAPPSTDLNPPSKPVSKQNPGKGDEKEVSNVEGGESTHSEAPTSATSPNKEEGQREETQNNATLTSSTSTSSSDPGTQENNTSQDQTPTTEDSQSNNNTSETNNSENKNSDTANTPNNDESTATTTTTTTLPPELTNNKKGDADSSSSIS</sequence>
<evidence type="ECO:0000256" key="2">
    <source>
        <dbReference type="SAM" id="SignalP"/>
    </source>
</evidence>
<dbReference type="AlphaFoldDB" id="A0A1X0NIV6"/>
<protein>
    <recommendedName>
        <fullName evidence="5">Mucin-associated surface protein (MASP)</fullName>
    </recommendedName>
</protein>
<feature type="compositionally biased region" description="Low complexity" evidence="1">
    <location>
        <begin position="121"/>
        <end position="134"/>
    </location>
</feature>
<reference evidence="3 4" key="1">
    <citation type="submission" date="2017-03" db="EMBL/GenBank/DDBJ databases">
        <title>An alternative strategy for trypanosome survival in the mammalian bloodstream revealed through genome and transcriptome analysis of the ubiquitous bovine parasite Trypanosoma (Megatrypanum) theileri.</title>
        <authorList>
            <person name="Kelly S."/>
            <person name="Ivens A."/>
            <person name="Mott A."/>
            <person name="O'Neill E."/>
            <person name="Emms D."/>
            <person name="Macleod O."/>
            <person name="Voorheis P."/>
            <person name="Matthews J."/>
            <person name="Matthews K."/>
            <person name="Carrington M."/>
        </authorList>
    </citation>
    <scope>NUCLEOTIDE SEQUENCE [LARGE SCALE GENOMIC DNA]</scope>
    <source>
        <strain evidence="3">Edinburgh</strain>
    </source>
</reference>
<comment type="caution">
    <text evidence="3">The sequence shown here is derived from an EMBL/GenBank/DDBJ whole genome shotgun (WGS) entry which is preliminary data.</text>
</comment>
<evidence type="ECO:0000313" key="4">
    <source>
        <dbReference type="Proteomes" id="UP000192257"/>
    </source>
</evidence>
<feature type="compositionally biased region" description="Basic and acidic residues" evidence="1">
    <location>
        <begin position="192"/>
        <end position="201"/>
    </location>
</feature>
<dbReference type="GeneID" id="39990416"/>
<name>A0A1X0NIV6_9TRYP</name>
<gene>
    <name evidence="3" type="ORF">TM35_000511410</name>
</gene>
<dbReference type="Proteomes" id="UP000192257">
    <property type="component" value="Unassembled WGS sequence"/>
</dbReference>
<dbReference type="RefSeq" id="XP_028878106.1">
    <property type="nucleotide sequence ID" value="XM_029030636.1"/>
</dbReference>
<keyword evidence="4" id="KW-1185">Reference proteome</keyword>
<feature type="chain" id="PRO_5013389593" description="Mucin-associated surface protein (MASP)" evidence="2">
    <location>
        <begin position="19"/>
        <end position="293"/>
    </location>
</feature>
<feature type="non-terminal residue" evidence="3">
    <location>
        <position position="293"/>
    </location>
</feature>
<feature type="signal peptide" evidence="2">
    <location>
        <begin position="1"/>
        <end position="18"/>
    </location>
</feature>
<proteinExistence type="predicted"/>
<feature type="compositionally biased region" description="Low complexity" evidence="1">
    <location>
        <begin position="232"/>
        <end position="255"/>
    </location>
</feature>
<evidence type="ECO:0000313" key="3">
    <source>
        <dbReference type="EMBL" id="ORC84040.1"/>
    </source>
</evidence>
<feature type="compositionally biased region" description="Basic and acidic residues" evidence="1">
    <location>
        <begin position="81"/>
        <end position="97"/>
    </location>
</feature>
<feature type="compositionally biased region" description="Basic and acidic residues" evidence="1">
    <location>
        <begin position="62"/>
        <end position="74"/>
    </location>
</feature>
<organism evidence="3 4">
    <name type="scientific">Trypanosoma theileri</name>
    <dbReference type="NCBI Taxonomy" id="67003"/>
    <lineage>
        <taxon>Eukaryota</taxon>
        <taxon>Discoba</taxon>
        <taxon>Euglenozoa</taxon>
        <taxon>Kinetoplastea</taxon>
        <taxon>Metakinetoplastina</taxon>
        <taxon>Trypanosomatida</taxon>
        <taxon>Trypanosomatidae</taxon>
        <taxon>Trypanosoma</taxon>
    </lineage>
</organism>
<dbReference type="EMBL" id="NBCO01000051">
    <property type="protein sequence ID" value="ORC84040.1"/>
    <property type="molecule type" value="Genomic_DNA"/>
</dbReference>
<evidence type="ECO:0008006" key="5">
    <source>
        <dbReference type="Google" id="ProtNLM"/>
    </source>
</evidence>
<evidence type="ECO:0000256" key="1">
    <source>
        <dbReference type="SAM" id="MobiDB-lite"/>
    </source>
</evidence>